<dbReference type="AlphaFoldDB" id="A0A4W5LMC0"/>
<proteinExistence type="predicted"/>
<evidence type="ECO:0000256" key="1">
    <source>
        <dbReference type="SAM" id="SignalP"/>
    </source>
</evidence>
<dbReference type="Ensembl" id="ENSHHUT00000028129.1">
    <property type="protein sequence ID" value="ENSHHUP00000027057.1"/>
    <property type="gene ID" value="ENSHHUG00000017149.1"/>
</dbReference>
<reference evidence="3" key="1">
    <citation type="submission" date="2018-06" db="EMBL/GenBank/DDBJ databases">
        <title>Genome assembly of Danube salmon.</title>
        <authorList>
            <person name="Macqueen D.J."/>
            <person name="Gundappa M.K."/>
        </authorList>
    </citation>
    <scope>NUCLEOTIDE SEQUENCE [LARGE SCALE GENOMIC DNA]</scope>
</reference>
<evidence type="ECO:0008006" key="4">
    <source>
        <dbReference type="Google" id="ProtNLM"/>
    </source>
</evidence>
<feature type="chain" id="PRO_5021424420" description="IF rod domain-containing protein" evidence="1">
    <location>
        <begin position="20"/>
        <end position="72"/>
    </location>
</feature>
<dbReference type="STRING" id="62062.ENSHHUP00000027057"/>
<accession>A0A4W5LMC0</accession>
<feature type="signal peptide" evidence="1">
    <location>
        <begin position="1"/>
        <end position="19"/>
    </location>
</feature>
<keyword evidence="1" id="KW-0732">Signal</keyword>
<dbReference type="Proteomes" id="UP000314982">
    <property type="component" value="Unassembled WGS sequence"/>
</dbReference>
<evidence type="ECO:0000313" key="3">
    <source>
        <dbReference type="Proteomes" id="UP000314982"/>
    </source>
</evidence>
<reference evidence="2" key="2">
    <citation type="submission" date="2025-08" db="UniProtKB">
        <authorList>
            <consortium name="Ensembl"/>
        </authorList>
    </citation>
    <scope>IDENTIFICATION</scope>
</reference>
<evidence type="ECO:0000313" key="2">
    <source>
        <dbReference type="Ensembl" id="ENSHHUP00000027057.1"/>
    </source>
</evidence>
<protein>
    <recommendedName>
        <fullName evidence="4">IF rod domain-containing protein</fullName>
    </recommendedName>
</protein>
<keyword evidence="3" id="KW-1185">Reference proteome</keyword>
<name>A0A4W5LMC0_9TELE</name>
<sequence length="72" mass="8474">NVCFFVFVLVISCFCFVLAAEKAAADLKKVEDAYETVYMEIRDLREKLSIDYGSEREFLFLHNQCFQLKVHE</sequence>
<reference evidence="2" key="3">
    <citation type="submission" date="2025-09" db="UniProtKB">
        <authorList>
            <consortium name="Ensembl"/>
        </authorList>
    </citation>
    <scope>IDENTIFICATION</scope>
</reference>
<organism evidence="2 3">
    <name type="scientific">Hucho hucho</name>
    <name type="common">huchen</name>
    <dbReference type="NCBI Taxonomy" id="62062"/>
    <lineage>
        <taxon>Eukaryota</taxon>
        <taxon>Metazoa</taxon>
        <taxon>Chordata</taxon>
        <taxon>Craniata</taxon>
        <taxon>Vertebrata</taxon>
        <taxon>Euteleostomi</taxon>
        <taxon>Actinopterygii</taxon>
        <taxon>Neopterygii</taxon>
        <taxon>Teleostei</taxon>
        <taxon>Protacanthopterygii</taxon>
        <taxon>Salmoniformes</taxon>
        <taxon>Salmonidae</taxon>
        <taxon>Salmoninae</taxon>
        <taxon>Hucho</taxon>
    </lineage>
</organism>